<dbReference type="Gene3D" id="3.30.420.10">
    <property type="entry name" value="Ribonuclease H-like superfamily/Ribonuclease H"/>
    <property type="match status" value="1"/>
</dbReference>
<comment type="caution">
    <text evidence="1">The sequence shown here is derived from an EMBL/GenBank/DDBJ whole genome shotgun (WGS) entry which is preliminary data.</text>
</comment>
<proteinExistence type="predicted"/>
<dbReference type="PANTHER" id="PTHR47326">
    <property type="entry name" value="TRANSPOSABLE ELEMENT TC3 TRANSPOSASE-LIKE PROTEIN"/>
    <property type="match status" value="1"/>
</dbReference>
<dbReference type="OrthoDB" id="6435261at2759"/>
<accession>A0A4Y2HF28</accession>
<name>A0A4Y2HF28_ARAVE</name>
<dbReference type="AlphaFoldDB" id="A0A4Y2HF28"/>
<dbReference type="PANTHER" id="PTHR47326:SF1">
    <property type="entry name" value="HTH PSQ-TYPE DOMAIN-CONTAINING PROTEIN"/>
    <property type="match status" value="1"/>
</dbReference>
<gene>
    <name evidence="1" type="ORF">AVEN_48579_1</name>
</gene>
<organism evidence="1 2">
    <name type="scientific">Araneus ventricosus</name>
    <name type="common">Orbweaver spider</name>
    <name type="synonym">Epeira ventricosa</name>
    <dbReference type="NCBI Taxonomy" id="182803"/>
    <lineage>
        <taxon>Eukaryota</taxon>
        <taxon>Metazoa</taxon>
        <taxon>Ecdysozoa</taxon>
        <taxon>Arthropoda</taxon>
        <taxon>Chelicerata</taxon>
        <taxon>Arachnida</taxon>
        <taxon>Araneae</taxon>
        <taxon>Araneomorphae</taxon>
        <taxon>Entelegynae</taxon>
        <taxon>Araneoidea</taxon>
        <taxon>Araneidae</taxon>
        <taxon>Araneus</taxon>
    </lineage>
</organism>
<protein>
    <submittedName>
        <fullName evidence="1">Uncharacterized protein</fullName>
    </submittedName>
</protein>
<dbReference type="InterPro" id="IPR036397">
    <property type="entry name" value="RNaseH_sf"/>
</dbReference>
<evidence type="ECO:0000313" key="2">
    <source>
        <dbReference type="Proteomes" id="UP000499080"/>
    </source>
</evidence>
<reference evidence="1 2" key="1">
    <citation type="journal article" date="2019" name="Sci. Rep.">
        <title>Orb-weaving spider Araneus ventricosus genome elucidates the spidroin gene catalogue.</title>
        <authorList>
            <person name="Kono N."/>
            <person name="Nakamura H."/>
            <person name="Ohtoshi R."/>
            <person name="Moran D.A.P."/>
            <person name="Shinohara A."/>
            <person name="Yoshida Y."/>
            <person name="Fujiwara M."/>
            <person name="Mori M."/>
            <person name="Tomita M."/>
            <person name="Arakawa K."/>
        </authorList>
    </citation>
    <scope>NUCLEOTIDE SEQUENCE [LARGE SCALE GENOMIC DNA]</scope>
</reference>
<sequence length="163" mass="18202">METESLEVAGEGPMASGELDAFSEPVQLFVRYFRYNAVNRSASLTIIPLSLPTRDGNYSTYEIADRGAVSQNGAFQSAGTNDLLLLCWPAKFPDLTPCDFFLWGFVKDKRFVPLLPQGLQELKQRITNVFNALTGDLLSPVWQELDYRVDICRVTGGAHIEHL</sequence>
<dbReference type="EMBL" id="BGPR01001895">
    <property type="protein sequence ID" value="GBM63879.1"/>
    <property type="molecule type" value="Genomic_DNA"/>
</dbReference>
<dbReference type="GO" id="GO:0003676">
    <property type="term" value="F:nucleic acid binding"/>
    <property type="evidence" value="ECO:0007669"/>
    <property type="project" value="InterPro"/>
</dbReference>
<keyword evidence="2" id="KW-1185">Reference proteome</keyword>
<evidence type="ECO:0000313" key="1">
    <source>
        <dbReference type="EMBL" id="GBM63879.1"/>
    </source>
</evidence>
<dbReference type="Proteomes" id="UP000499080">
    <property type="component" value="Unassembled WGS sequence"/>
</dbReference>